<feature type="transmembrane region" description="Helical" evidence="6">
    <location>
        <begin position="200"/>
        <end position="221"/>
    </location>
</feature>
<name>A0A0D6A4S1_9LACO</name>
<feature type="transmembrane region" description="Helical" evidence="6">
    <location>
        <begin position="227"/>
        <end position="244"/>
    </location>
</feature>
<dbReference type="InterPro" id="IPR011701">
    <property type="entry name" value="MFS"/>
</dbReference>
<dbReference type="PROSITE" id="PS50850">
    <property type="entry name" value="MFS"/>
    <property type="match status" value="1"/>
</dbReference>
<feature type="transmembrane region" description="Helical" evidence="6">
    <location>
        <begin position="265"/>
        <end position="286"/>
    </location>
</feature>
<feature type="transmembrane region" description="Helical" evidence="6">
    <location>
        <begin position="167"/>
        <end position="188"/>
    </location>
</feature>
<dbReference type="Gene3D" id="1.20.1720.10">
    <property type="entry name" value="Multidrug resistance protein D"/>
    <property type="match status" value="1"/>
</dbReference>
<dbReference type="Gene3D" id="1.20.1250.20">
    <property type="entry name" value="MFS general substrate transporter like domains"/>
    <property type="match status" value="1"/>
</dbReference>
<evidence type="ECO:0000256" key="4">
    <source>
        <dbReference type="ARBA" id="ARBA00022989"/>
    </source>
</evidence>
<feature type="transmembrane region" description="Helical" evidence="6">
    <location>
        <begin position="51"/>
        <end position="70"/>
    </location>
</feature>
<dbReference type="PANTHER" id="PTHR42718:SF9">
    <property type="entry name" value="MAJOR FACILITATOR SUPERFAMILY MULTIDRUG TRANSPORTER MFSC"/>
    <property type="match status" value="1"/>
</dbReference>
<protein>
    <submittedName>
        <fullName evidence="8">Multi-drug-type permease</fullName>
    </submittedName>
</protein>
<evidence type="ECO:0000313" key="8">
    <source>
        <dbReference type="EMBL" id="BAQ57460.1"/>
    </source>
</evidence>
<evidence type="ECO:0000256" key="1">
    <source>
        <dbReference type="ARBA" id="ARBA00004651"/>
    </source>
</evidence>
<accession>A0A0D6A4S1</accession>
<dbReference type="GO" id="GO:0005886">
    <property type="term" value="C:plasma membrane"/>
    <property type="evidence" value="ECO:0007669"/>
    <property type="project" value="UniProtKB-SubCell"/>
</dbReference>
<dbReference type="KEGG" id="lae:LBAT_1071"/>
<dbReference type="InterPro" id="IPR020846">
    <property type="entry name" value="MFS_dom"/>
</dbReference>
<dbReference type="Proteomes" id="UP000035709">
    <property type="component" value="Chromosome"/>
</dbReference>
<dbReference type="EMBL" id="AP014808">
    <property type="protein sequence ID" value="BAQ57460.1"/>
    <property type="molecule type" value="Genomic_DNA"/>
</dbReference>
<dbReference type="AlphaFoldDB" id="A0A0D6A4S1"/>
<keyword evidence="5 6" id="KW-0472">Membrane</keyword>
<keyword evidence="4 6" id="KW-1133">Transmembrane helix</keyword>
<keyword evidence="9" id="KW-1185">Reference proteome</keyword>
<evidence type="ECO:0000313" key="9">
    <source>
        <dbReference type="Proteomes" id="UP000035709"/>
    </source>
</evidence>
<dbReference type="InterPro" id="IPR036259">
    <property type="entry name" value="MFS_trans_sf"/>
</dbReference>
<reference evidence="8 9" key="1">
    <citation type="submission" date="2015-03" db="EMBL/GenBank/DDBJ databases">
        <title>Complete genome sequence of Lactobacillus acetotolerans NBRC 13120.</title>
        <authorList>
            <person name="Toh H."/>
            <person name="Morita H."/>
            <person name="Fujita N."/>
        </authorList>
    </citation>
    <scope>NUCLEOTIDE SEQUENCE [LARGE SCALE GENOMIC DNA]</scope>
    <source>
        <strain evidence="8 9">NBRC 13120</strain>
    </source>
</reference>
<evidence type="ECO:0000256" key="2">
    <source>
        <dbReference type="ARBA" id="ARBA00022448"/>
    </source>
</evidence>
<evidence type="ECO:0000256" key="3">
    <source>
        <dbReference type="ARBA" id="ARBA00022692"/>
    </source>
</evidence>
<dbReference type="PATRIC" id="fig|1600.4.peg.1095"/>
<dbReference type="PANTHER" id="PTHR42718">
    <property type="entry name" value="MAJOR FACILITATOR SUPERFAMILY MULTIDRUG TRANSPORTER MFSC"/>
    <property type="match status" value="1"/>
</dbReference>
<dbReference type="SUPFAM" id="SSF103473">
    <property type="entry name" value="MFS general substrate transporter"/>
    <property type="match status" value="1"/>
</dbReference>
<gene>
    <name evidence="8" type="ORF">LBAT_1071</name>
</gene>
<feature type="domain" description="Major facilitator superfamily (MFS) profile" evidence="7">
    <location>
        <begin position="13"/>
        <end position="459"/>
    </location>
</feature>
<evidence type="ECO:0000259" key="7">
    <source>
        <dbReference type="PROSITE" id="PS50850"/>
    </source>
</evidence>
<evidence type="ECO:0000256" key="5">
    <source>
        <dbReference type="ARBA" id="ARBA00023136"/>
    </source>
</evidence>
<feature type="transmembrane region" description="Helical" evidence="6">
    <location>
        <begin position="298"/>
        <end position="318"/>
    </location>
</feature>
<organism evidence="8 9">
    <name type="scientific">Lactobacillus acetotolerans</name>
    <dbReference type="NCBI Taxonomy" id="1600"/>
    <lineage>
        <taxon>Bacteria</taxon>
        <taxon>Bacillati</taxon>
        <taxon>Bacillota</taxon>
        <taxon>Bacilli</taxon>
        <taxon>Lactobacillales</taxon>
        <taxon>Lactobacillaceae</taxon>
        <taxon>Lactobacillus</taxon>
    </lineage>
</organism>
<proteinExistence type="predicted"/>
<feature type="transmembrane region" description="Helical" evidence="6">
    <location>
        <begin position="103"/>
        <end position="122"/>
    </location>
</feature>
<sequence length="464" mass="51097">MKEKKVTLKHVLAIINCAFMAFVSILTETSLNVTFPTLMKQFHVGLGTVQWTTTGYLLMIAIIMVSSSYLNERFSARQLFLTAAIAFIIGSLTAGIANSFPVLLIGRLISSFGAGLSIPLLFNSVVELMPRAKWGFYMGIAGLVIVLAPTLGPTFGSSIIYFFNWRLIFHIVVGLAAIVLIVGLFVIGQYHEKKHPSFDWLSYFVIAAAMVIFSIGFDQISNGLNNIWFWVSMLAVALLIYVFIKLSKVSKKKLINLDVFKNKAFVCAVIAYLLLQFINLGTSFVLPNYVQIVNHSSSLIGGLILLPGSIIAAILNPWFGHLYDFKGAKLPLYTGTWICLVGCLLLTVFGLSLSTMMVVIFFALMMIGRQMAFNNTMAEGMKIQSDNLHTDATAVFETGQQYAGSIGTTVMATIISTLQKKQGSYAQLTAHGSRIAFLVLVVASVIILLCYWTMFKLERATNKD</sequence>
<dbReference type="Pfam" id="PF07690">
    <property type="entry name" value="MFS_1"/>
    <property type="match status" value="1"/>
</dbReference>
<evidence type="ECO:0000256" key="6">
    <source>
        <dbReference type="SAM" id="Phobius"/>
    </source>
</evidence>
<feature type="transmembrane region" description="Helical" evidence="6">
    <location>
        <begin position="435"/>
        <end position="454"/>
    </location>
</feature>
<keyword evidence="3 6" id="KW-0812">Transmembrane</keyword>
<dbReference type="STRING" id="1600.LBAT_1071"/>
<comment type="subcellular location">
    <subcellularLocation>
        <location evidence="1">Cell membrane</location>
        <topology evidence="1">Multi-pass membrane protein</topology>
    </subcellularLocation>
</comment>
<feature type="transmembrane region" description="Helical" evidence="6">
    <location>
        <begin position="12"/>
        <end position="31"/>
    </location>
</feature>
<dbReference type="GO" id="GO:0022857">
    <property type="term" value="F:transmembrane transporter activity"/>
    <property type="evidence" value="ECO:0007669"/>
    <property type="project" value="InterPro"/>
</dbReference>
<keyword evidence="2" id="KW-0813">Transport</keyword>
<feature type="transmembrane region" description="Helical" evidence="6">
    <location>
        <begin position="330"/>
        <end position="349"/>
    </location>
</feature>
<dbReference type="PRINTS" id="PR01036">
    <property type="entry name" value="TCRTETB"/>
</dbReference>
<feature type="transmembrane region" description="Helical" evidence="6">
    <location>
        <begin position="134"/>
        <end position="155"/>
    </location>
</feature>
<feature type="transmembrane region" description="Helical" evidence="6">
    <location>
        <begin position="79"/>
        <end position="97"/>
    </location>
</feature>